<dbReference type="InterPro" id="IPR052054">
    <property type="entry name" value="Oxidative_DNA_repair_enzyme"/>
</dbReference>
<dbReference type="EC" id="4.2.99.18" evidence="2"/>
<keyword evidence="13" id="KW-1185">Reference proteome</keyword>
<keyword evidence="5" id="KW-0234">DNA repair</keyword>
<dbReference type="SUPFAM" id="SSF48150">
    <property type="entry name" value="DNA-glycosylase"/>
    <property type="match status" value="1"/>
</dbReference>
<dbReference type="GO" id="GO:0034039">
    <property type="term" value="F:8-oxo-7,8-dihydroguanine DNA N-glycosylase activity"/>
    <property type="evidence" value="ECO:0007669"/>
    <property type="project" value="TreeGrafter"/>
</dbReference>
<organism evidence="12 13">
    <name type="scientific">Paralvinella palmiformis</name>
    <dbReference type="NCBI Taxonomy" id="53620"/>
    <lineage>
        <taxon>Eukaryota</taxon>
        <taxon>Metazoa</taxon>
        <taxon>Spiralia</taxon>
        <taxon>Lophotrochozoa</taxon>
        <taxon>Annelida</taxon>
        <taxon>Polychaeta</taxon>
        <taxon>Sedentaria</taxon>
        <taxon>Canalipalpata</taxon>
        <taxon>Terebellida</taxon>
        <taxon>Terebelliformia</taxon>
        <taxon>Alvinellidae</taxon>
        <taxon>Paralvinella</taxon>
    </lineage>
</organism>
<evidence type="ECO:0000256" key="3">
    <source>
        <dbReference type="ARBA" id="ARBA00022763"/>
    </source>
</evidence>
<dbReference type="InterPro" id="IPR003265">
    <property type="entry name" value="HhH-GPD_domain"/>
</dbReference>
<evidence type="ECO:0000256" key="2">
    <source>
        <dbReference type="ARBA" id="ARBA00012720"/>
    </source>
</evidence>
<dbReference type="InterPro" id="IPR011257">
    <property type="entry name" value="DNA_glycosylase"/>
</dbReference>
<evidence type="ECO:0000256" key="4">
    <source>
        <dbReference type="ARBA" id="ARBA00022801"/>
    </source>
</evidence>
<reference evidence="12" key="1">
    <citation type="journal article" date="2023" name="Mol. Biol. Evol.">
        <title>Third-Generation Sequencing Reveals the Adaptive Role of the Epigenome in Three Deep-Sea Polychaetes.</title>
        <authorList>
            <person name="Perez M."/>
            <person name="Aroh O."/>
            <person name="Sun Y."/>
            <person name="Lan Y."/>
            <person name="Juniper S.K."/>
            <person name="Young C.R."/>
            <person name="Angers B."/>
            <person name="Qian P.Y."/>
        </authorList>
    </citation>
    <scope>NUCLEOTIDE SEQUENCE</scope>
    <source>
        <strain evidence="12">P08H-3</strain>
    </source>
</reference>
<sequence length="217" mass="25175">VHTLDRYKPIVKPVEEENKETPSNEDSAERKQTQGERSLGAKKDQNYFEQILWDYFQLDVNLHDLYDHWSEVDPNFRTKAQQFPGVRILRQEPVENLFSFICSSNNNISRISLMVEKMCEKFGEFIAKEDGLSYYGFPMVEVLVANSVQETLRNLGFGYRAKYISESARFLTKQHGAEWLYNLRSVPYEEAKCELMKLCGVGAKVCMCGLKLFISLN</sequence>
<dbReference type="Proteomes" id="UP001208570">
    <property type="component" value="Unassembled WGS sequence"/>
</dbReference>
<dbReference type="Pfam" id="PF07934">
    <property type="entry name" value="OGG_N"/>
    <property type="match status" value="1"/>
</dbReference>
<comment type="catalytic activity">
    <reaction evidence="8">
        <text>2'-deoxyribonucleotide-(2'-deoxyribose 5'-phosphate)-2'-deoxyribonucleotide-DNA = a 3'-end 2'-deoxyribonucleotide-(2,3-dehydro-2,3-deoxyribose 5'-phosphate)-DNA + a 5'-end 5'-phospho-2'-deoxyribonucleoside-DNA + H(+)</text>
        <dbReference type="Rhea" id="RHEA:66592"/>
        <dbReference type="Rhea" id="RHEA-COMP:13180"/>
        <dbReference type="Rhea" id="RHEA-COMP:16897"/>
        <dbReference type="Rhea" id="RHEA-COMP:17067"/>
        <dbReference type="ChEBI" id="CHEBI:15378"/>
        <dbReference type="ChEBI" id="CHEBI:136412"/>
        <dbReference type="ChEBI" id="CHEBI:157695"/>
        <dbReference type="ChEBI" id="CHEBI:167181"/>
        <dbReference type="EC" id="4.2.99.18"/>
    </reaction>
</comment>
<dbReference type="PANTHER" id="PTHR10242">
    <property type="entry name" value="8-OXOGUANINE DNA GLYCOSYLASE"/>
    <property type="match status" value="1"/>
</dbReference>
<evidence type="ECO:0000256" key="7">
    <source>
        <dbReference type="ARBA" id="ARBA00023295"/>
    </source>
</evidence>
<keyword evidence="7" id="KW-0326">Glycosidase</keyword>
<feature type="domain" description="HhH-GPD" evidence="10">
    <location>
        <begin position="99"/>
        <end position="172"/>
    </location>
</feature>
<evidence type="ECO:0000313" key="12">
    <source>
        <dbReference type="EMBL" id="KAK2164762.1"/>
    </source>
</evidence>
<dbReference type="GO" id="GO:0006285">
    <property type="term" value="P:base-excision repair, AP site formation"/>
    <property type="evidence" value="ECO:0007669"/>
    <property type="project" value="TreeGrafter"/>
</dbReference>
<comment type="caution">
    <text evidence="12">The sequence shown here is derived from an EMBL/GenBank/DDBJ whole genome shotgun (WGS) entry which is preliminary data.</text>
</comment>
<evidence type="ECO:0000259" key="11">
    <source>
        <dbReference type="Pfam" id="PF07934"/>
    </source>
</evidence>
<evidence type="ECO:0000259" key="10">
    <source>
        <dbReference type="Pfam" id="PF00730"/>
    </source>
</evidence>
<keyword evidence="4" id="KW-0378">Hydrolase</keyword>
<feature type="domain" description="8-oxoguanine DNA glycosylase N-terminal" evidence="11">
    <location>
        <begin position="41"/>
        <end position="97"/>
    </location>
</feature>
<evidence type="ECO:0000256" key="5">
    <source>
        <dbReference type="ARBA" id="ARBA00023204"/>
    </source>
</evidence>
<dbReference type="GO" id="GO:0005634">
    <property type="term" value="C:nucleus"/>
    <property type="evidence" value="ECO:0007669"/>
    <property type="project" value="TreeGrafter"/>
</dbReference>
<evidence type="ECO:0000313" key="13">
    <source>
        <dbReference type="Proteomes" id="UP001208570"/>
    </source>
</evidence>
<dbReference type="GO" id="GO:0006289">
    <property type="term" value="P:nucleotide-excision repair"/>
    <property type="evidence" value="ECO:0007669"/>
    <property type="project" value="InterPro"/>
</dbReference>
<dbReference type="Pfam" id="PF00730">
    <property type="entry name" value="HhH-GPD"/>
    <property type="match status" value="1"/>
</dbReference>
<dbReference type="SUPFAM" id="SSF55945">
    <property type="entry name" value="TATA-box binding protein-like"/>
    <property type="match status" value="1"/>
</dbReference>
<dbReference type="InterPro" id="IPR012904">
    <property type="entry name" value="OGG_N"/>
</dbReference>
<dbReference type="EMBL" id="JAODUP010000059">
    <property type="protein sequence ID" value="KAK2164762.1"/>
    <property type="molecule type" value="Genomic_DNA"/>
</dbReference>
<evidence type="ECO:0000256" key="1">
    <source>
        <dbReference type="ARBA" id="ARBA00010679"/>
    </source>
</evidence>
<evidence type="ECO:0000256" key="6">
    <source>
        <dbReference type="ARBA" id="ARBA00023239"/>
    </source>
</evidence>
<evidence type="ECO:0000256" key="8">
    <source>
        <dbReference type="ARBA" id="ARBA00044632"/>
    </source>
</evidence>
<dbReference type="Gene3D" id="1.10.340.30">
    <property type="entry name" value="Hypothetical protein, domain 2"/>
    <property type="match status" value="1"/>
</dbReference>
<name>A0AAD9K4V1_9ANNE</name>
<gene>
    <name evidence="12" type="ORF">LSH36_59g07030</name>
</gene>
<accession>A0AAD9K4V1</accession>
<protein>
    <recommendedName>
        <fullName evidence="2">DNA-(apurinic or apyrimidinic site) lyase</fullName>
        <ecNumber evidence="2">4.2.99.18</ecNumber>
    </recommendedName>
</protein>
<dbReference type="PANTHER" id="PTHR10242:SF2">
    <property type="entry name" value="N-GLYCOSYLASE_DNA LYASE"/>
    <property type="match status" value="1"/>
</dbReference>
<dbReference type="Gene3D" id="3.30.310.260">
    <property type="match status" value="1"/>
</dbReference>
<keyword evidence="6" id="KW-0456">Lyase</keyword>
<dbReference type="GO" id="GO:0003684">
    <property type="term" value="F:damaged DNA binding"/>
    <property type="evidence" value="ECO:0007669"/>
    <property type="project" value="InterPro"/>
</dbReference>
<proteinExistence type="inferred from homology"/>
<dbReference type="GO" id="GO:0140078">
    <property type="term" value="F:class I DNA-(apurinic or apyrimidinic site) endonuclease activity"/>
    <property type="evidence" value="ECO:0007669"/>
    <property type="project" value="UniProtKB-EC"/>
</dbReference>
<evidence type="ECO:0000256" key="9">
    <source>
        <dbReference type="SAM" id="MobiDB-lite"/>
    </source>
</evidence>
<keyword evidence="3" id="KW-0227">DNA damage</keyword>
<dbReference type="AlphaFoldDB" id="A0AAD9K4V1"/>
<feature type="region of interest" description="Disordered" evidence="9">
    <location>
        <begin position="1"/>
        <end position="39"/>
    </location>
</feature>
<feature type="non-terminal residue" evidence="12">
    <location>
        <position position="1"/>
    </location>
</feature>
<comment type="similarity">
    <text evidence="1">Belongs to the type-1 OGG1 family.</text>
</comment>